<dbReference type="Proteomes" id="UP001152592">
    <property type="component" value="Unassembled WGS sequence"/>
</dbReference>
<gene>
    <name evidence="1" type="ORF">PSALAMII_LOCUS2297</name>
</gene>
<evidence type="ECO:0000313" key="1">
    <source>
        <dbReference type="EMBL" id="CAG8319932.1"/>
    </source>
</evidence>
<organism evidence="1 2">
    <name type="scientific">Penicillium salamii</name>
    <dbReference type="NCBI Taxonomy" id="1612424"/>
    <lineage>
        <taxon>Eukaryota</taxon>
        <taxon>Fungi</taxon>
        <taxon>Dikarya</taxon>
        <taxon>Ascomycota</taxon>
        <taxon>Pezizomycotina</taxon>
        <taxon>Eurotiomycetes</taxon>
        <taxon>Eurotiomycetidae</taxon>
        <taxon>Eurotiales</taxon>
        <taxon>Aspergillaceae</taxon>
        <taxon>Penicillium</taxon>
    </lineage>
</organism>
<dbReference type="AlphaFoldDB" id="A0A9W4IQP0"/>
<comment type="caution">
    <text evidence="1">The sequence shown here is derived from an EMBL/GenBank/DDBJ whole genome shotgun (WGS) entry which is preliminary data.</text>
</comment>
<dbReference type="EMBL" id="CAJVPD010000099">
    <property type="protein sequence ID" value="CAG8319932.1"/>
    <property type="molecule type" value="Genomic_DNA"/>
</dbReference>
<accession>A0A9W4IQP0</accession>
<proteinExistence type="predicted"/>
<protein>
    <submittedName>
        <fullName evidence="1">Uncharacterized protein</fullName>
    </submittedName>
</protein>
<dbReference type="OrthoDB" id="1923844at2759"/>
<sequence length="135" mass="14757">MPECNVSHGALVFFLKSSGLSSQELLKSSHRVLTFDGYVPKVINILQWIMLGSTPIAQTWTLPCRTSSSGTVIKTPTTARETSSDSLLLMNSLFDVDIAKPMSDDLNLLQYTRSSVDSDNDFAKSFESVVPIPLG</sequence>
<evidence type="ECO:0000313" key="2">
    <source>
        <dbReference type="Proteomes" id="UP001152592"/>
    </source>
</evidence>
<reference evidence="1" key="1">
    <citation type="submission" date="2021-07" db="EMBL/GenBank/DDBJ databases">
        <authorList>
            <person name="Branca A.L. A."/>
        </authorList>
    </citation>
    <scope>NUCLEOTIDE SEQUENCE</scope>
</reference>
<name>A0A9W4IQP0_9EURO</name>